<accession>A0ABY9KVX3</accession>
<feature type="domain" description="AAA+ ATPase" evidence="1">
    <location>
        <begin position="27"/>
        <end position="169"/>
    </location>
</feature>
<dbReference type="InterPro" id="IPR027417">
    <property type="entry name" value="P-loop_NTPase"/>
</dbReference>
<dbReference type="PANTHER" id="PTHR11669:SF8">
    <property type="entry name" value="DNA POLYMERASE III SUBUNIT DELTA"/>
    <property type="match status" value="1"/>
</dbReference>
<dbReference type="Proteomes" id="UP001180087">
    <property type="component" value="Chromosome"/>
</dbReference>
<dbReference type="InterPro" id="IPR050238">
    <property type="entry name" value="DNA_Rep/Repair_Clamp_Loader"/>
</dbReference>
<keyword evidence="3" id="KW-1185">Reference proteome</keyword>
<sequence>MKTWSELGEIQPLAARILENSIKRERLSHAYLIAGARGTGKEALALLLAQTLFCTNREGTNPCGECSECRRITSHNHPDVHWIEPDGQSIKIEQIRHLQKEFIYSGVESSQKAYIIKGAETLTVNAANRILKFLEEPSRKTTAIMLTENAQAMLATIRSRCQIIELKPLDPFAFSRQLQEAGVTEGNAKLFSELTNNLQEAMDLNENEAFAQQRKLVVQWVEMLSSGRDDSYLFVHQQWLPHLKDRLAQEQGLNLLLLAFRDIHFEQIGNQARMALFQPGDERLERAALSFNNVELLANMQAILQAKRRLTQNIQPTLVMEQLALQLKR</sequence>
<evidence type="ECO:0000259" key="1">
    <source>
        <dbReference type="SMART" id="SM00382"/>
    </source>
</evidence>
<keyword evidence="2" id="KW-0548">Nucleotidyltransferase</keyword>
<gene>
    <name evidence="2" type="primary">holB</name>
    <name evidence="2" type="ORF">QR721_00190</name>
</gene>
<dbReference type="EC" id="2.7.7.7" evidence="2"/>
<dbReference type="GO" id="GO:0003887">
    <property type="term" value="F:DNA-directed DNA polymerase activity"/>
    <property type="evidence" value="ECO:0007669"/>
    <property type="project" value="UniProtKB-EC"/>
</dbReference>
<dbReference type="InterPro" id="IPR003593">
    <property type="entry name" value="AAA+_ATPase"/>
</dbReference>
<organism evidence="2 3">
    <name type="scientific">Aciduricibacillus chroicocephali</name>
    <dbReference type="NCBI Taxonomy" id="3054939"/>
    <lineage>
        <taxon>Bacteria</taxon>
        <taxon>Bacillati</taxon>
        <taxon>Bacillota</taxon>
        <taxon>Bacilli</taxon>
        <taxon>Bacillales</taxon>
        <taxon>Bacillaceae</taxon>
        <taxon>Aciduricibacillus</taxon>
    </lineage>
</organism>
<proteinExistence type="predicted"/>
<evidence type="ECO:0000313" key="3">
    <source>
        <dbReference type="Proteomes" id="UP001180087"/>
    </source>
</evidence>
<dbReference type="SMART" id="SM00382">
    <property type="entry name" value="AAA"/>
    <property type="match status" value="1"/>
</dbReference>
<name>A0ABY9KVX3_9BACI</name>
<dbReference type="RefSeq" id="WP_348028075.1">
    <property type="nucleotide sequence ID" value="NZ_CP129113.1"/>
</dbReference>
<dbReference type="Gene3D" id="3.40.50.300">
    <property type="entry name" value="P-loop containing nucleotide triphosphate hydrolases"/>
    <property type="match status" value="1"/>
</dbReference>
<dbReference type="SUPFAM" id="SSF52540">
    <property type="entry name" value="P-loop containing nucleoside triphosphate hydrolases"/>
    <property type="match status" value="1"/>
</dbReference>
<protein>
    <submittedName>
        <fullName evidence="2">DNA polymerase III subunit delta</fullName>
        <ecNumber evidence="2">2.7.7.7</ecNumber>
    </submittedName>
</protein>
<dbReference type="Pfam" id="PF13177">
    <property type="entry name" value="DNA_pol3_delta2"/>
    <property type="match status" value="1"/>
</dbReference>
<reference evidence="2" key="1">
    <citation type="submission" date="2023-06" db="EMBL/GenBank/DDBJ databases">
        <title>A Treasure from Seagulls: Isolation and Description of Aciduricobacillus qingdaonensis gen. nov., sp. nov., a Rare Obligately Uric Acid-utilizing Member in the Family Bacillaceae.</title>
        <authorList>
            <person name="Liu W."/>
            <person name="Wang B."/>
        </authorList>
    </citation>
    <scope>NUCLEOTIDE SEQUENCE</scope>
    <source>
        <strain evidence="2">44XB</strain>
    </source>
</reference>
<dbReference type="PANTHER" id="PTHR11669">
    <property type="entry name" value="REPLICATION FACTOR C / DNA POLYMERASE III GAMMA-TAU SUBUNIT"/>
    <property type="match status" value="1"/>
</dbReference>
<evidence type="ECO:0000313" key="2">
    <source>
        <dbReference type="EMBL" id="WLV24739.1"/>
    </source>
</evidence>
<dbReference type="NCBIfam" id="TIGR00678">
    <property type="entry name" value="holB"/>
    <property type="match status" value="1"/>
</dbReference>
<dbReference type="InterPro" id="IPR004622">
    <property type="entry name" value="DNA_pol_HolB"/>
</dbReference>
<dbReference type="EMBL" id="CP129113">
    <property type="protein sequence ID" value="WLV24739.1"/>
    <property type="molecule type" value="Genomic_DNA"/>
</dbReference>
<dbReference type="NCBIfam" id="NF005972">
    <property type="entry name" value="PRK08058.1"/>
    <property type="match status" value="1"/>
</dbReference>
<keyword evidence="2" id="KW-0808">Transferase</keyword>